<dbReference type="EMBL" id="CP047650">
    <property type="protein sequence ID" value="QHJ00348.1"/>
    <property type="molecule type" value="Genomic_DNA"/>
</dbReference>
<evidence type="ECO:0000256" key="1">
    <source>
        <dbReference type="SAM" id="SignalP"/>
    </source>
</evidence>
<dbReference type="PANTHER" id="PTHR30203">
    <property type="entry name" value="OUTER MEMBRANE CATION EFFLUX PROTEIN"/>
    <property type="match status" value="1"/>
</dbReference>
<dbReference type="Proteomes" id="UP000464787">
    <property type="component" value="Chromosome"/>
</dbReference>
<keyword evidence="3" id="KW-1185">Reference proteome</keyword>
<evidence type="ECO:0000313" key="3">
    <source>
        <dbReference type="Proteomes" id="UP000464787"/>
    </source>
</evidence>
<name>A0A857J9E2_9BURK</name>
<dbReference type="PROSITE" id="PS51257">
    <property type="entry name" value="PROKAR_LIPOPROTEIN"/>
    <property type="match status" value="1"/>
</dbReference>
<dbReference type="Gene3D" id="1.20.1600.10">
    <property type="entry name" value="Outer membrane efflux proteins (OEP)"/>
    <property type="match status" value="1"/>
</dbReference>
<gene>
    <name evidence="2" type="ORF">GT347_21620</name>
</gene>
<feature type="chain" id="PRO_5032311615" evidence="1">
    <location>
        <begin position="35"/>
        <end position="460"/>
    </location>
</feature>
<reference evidence="2 3" key="1">
    <citation type="submission" date="2020-01" db="EMBL/GenBank/DDBJ databases">
        <title>Genome sequencing of strain KACC 21265.</title>
        <authorList>
            <person name="Heo J."/>
            <person name="Kim S.-J."/>
            <person name="Kim J.-S."/>
            <person name="Hong S.-B."/>
            <person name="Kwon S.-W."/>
        </authorList>
    </citation>
    <scope>NUCLEOTIDE SEQUENCE [LARGE SCALE GENOMIC DNA]</scope>
    <source>
        <strain evidence="2 3">KACC 21265</strain>
    </source>
</reference>
<dbReference type="AlphaFoldDB" id="A0A857J9E2"/>
<dbReference type="InterPro" id="IPR010131">
    <property type="entry name" value="MdtP/NodT-like"/>
</dbReference>
<evidence type="ECO:0000313" key="2">
    <source>
        <dbReference type="EMBL" id="QHJ00348.1"/>
    </source>
</evidence>
<dbReference type="SUPFAM" id="SSF56954">
    <property type="entry name" value="Outer membrane efflux proteins (OEP)"/>
    <property type="match status" value="1"/>
</dbReference>
<sequence>MPCRSDSQPSPRRLRHVAALALAAVLAGCSSYSAKPLAEAPAFPAALPAVPATDSFVFNASDGLDVQEVAVLALAQNPDLRLARNARRLTQAQSFAAGLLPDPAFNFSRDFPDATGPGISSAFLLGIGYSVNALLTRPATLEAGRQDLQQARLALLWQEWQTIAQARLLYVRLQAAEAKRALLETQRATLEARYGRARQALDQGLLTLDVLTPDLAALQDLTRQLADLRRLSSQGRLDLDALLGLAPGTALPLQGSADFAAIDPTAIRAALPRLVAGRPDIQALRAGYAAQDARYRIALLNQFPALTLGVQRARDTSNTYTSGFGINLALPLLNGNRGEVRVQDATRDKLRAEYQQRLNTGSFDIERLLADQALTQRQIAELEPALATLRATRERMRSAYAARYIDAAALASLETATLAKEIELLDARQALQEQRVGLLALTGGPRFSPLLPTETDLPPP</sequence>
<feature type="signal peptide" evidence="1">
    <location>
        <begin position="1"/>
        <end position="34"/>
    </location>
</feature>
<accession>A0A857J9E2</accession>
<organism evidence="2 3">
    <name type="scientific">Xylophilus rhododendri</name>
    <dbReference type="NCBI Taxonomy" id="2697032"/>
    <lineage>
        <taxon>Bacteria</taxon>
        <taxon>Pseudomonadati</taxon>
        <taxon>Pseudomonadota</taxon>
        <taxon>Betaproteobacteria</taxon>
        <taxon>Burkholderiales</taxon>
        <taxon>Xylophilus</taxon>
    </lineage>
</organism>
<dbReference type="KEGG" id="xyk:GT347_21620"/>
<proteinExistence type="predicted"/>
<protein>
    <submittedName>
        <fullName evidence="2">TolC family protein</fullName>
    </submittedName>
</protein>
<keyword evidence="1" id="KW-0732">Signal</keyword>
<dbReference type="GO" id="GO:0015562">
    <property type="term" value="F:efflux transmembrane transporter activity"/>
    <property type="evidence" value="ECO:0007669"/>
    <property type="project" value="InterPro"/>
</dbReference>
<dbReference type="RefSeq" id="WP_160554158.1">
    <property type="nucleotide sequence ID" value="NZ_CP047650.1"/>
</dbReference>